<dbReference type="InterPro" id="IPR036390">
    <property type="entry name" value="WH_DNA-bd_sf"/>
</dbReference>
<reference evidence="5" key="1">
    <citation type="submission" date="2019-08" db="EMBL/GenBank/DDBJ databases">
        <authorList>
            <person name="Kucharzyk K."/>
            <person name="Murdoch R.W."/>
            <person name="Higgins S."/>
            <person name="Loffler F."/>
        </authorList>
    </citation>
    <scope>NUCLEOTIDE SEQUENCE</scope>
</reference>
<protein>
    <submittedName>
        <fullName evidence="5">HTH-type transcriptional repressor YtrA</fullName>
    </submittedName>
</protein>
<dbReference type="Pfam" id="PF00392">
    <property type="entry name" value="GntR"/>
    <property type="match status" value="1"/>
</dbReference>
<comment type="caution">
    <text evidence="5">The sequence shown here is derived from an EMBL/GenBank/DDBJ whole genome shotgun (WGS) entry which is preliminary data.</text>
</comment>
<proteinExistence type="predicted"/>
<dbReference type="GO" id="GO:0003700">
    <property type="term" value="F:DNA-binding transcription factor activity"/>
    <property type="evidence" value="ECO:0007669"/>
    <property type="project" value="InterPro"/>
</dbReference>
<dbReference type="SUPFAM" id="SSF46785">
    <property type="entry name" value="Winged helix' DNA-binding domain"/>
    <property type="match status" value="1"/>
</dbReference>
<name>A0A644W3T0_9ZZZZ</name>
<dbReference type="Gene3D" id="1.10.10.10">
    <property type="entry name" value="Winged helix-like DNA-binding domain superfamily/Winged helix DNA-binding domain"/>
    <property type="match status" value="1"/>
</dbReference>
<gene>
    <name evidence="5" type="primary">ytrA_6</name>
    <name evidence="5" type="ORF">SDC9_44438</name>
</gene>
<evidence type="ECO:0000256" key="3">
    <source>
        <dbReference type="ARBA" id="ARBA00023163"/>
    </source>
</evidence>
<dbReference type="SMART" id="SM00345">
    <property type="entry name" value="HTH_GNTR"/>
    <property type="match status" value="1"/>
</dbReference>
<feature type="domain" description="HTH gntR-type" evidence="4">
    <location>
        <begin position="20"/>
        <end position="88"/>
    </location>
</feature>
<dbReference type="CDD" id="cd07377">
    <property type="entry name" value="WHTH_GntR"/>
    <property type="match status" value="1"/>
</dbReference>
<organism evidence="5">
    <name type="scientific">bioreactor metagenome</name>
    <dbReference type="NCBI Taxonomy" id="1076179"/>
    <lineage>
        <taxon>unclassified sequences</taxon>
        <taxon>metagenomes</taxon>
        <taxon>ecological metagenomes</taxon>
    </lineage>
</organism>
<keyword evidence="1" id="KW-0805">Transcription regulation</keyword>
<keyword evidence="3" id="KW-0804">Transcription</keyword>
<evidence type="ECO:0000259" key="4">
    <source>
        <dbReference type="PROSITE" id="PS50949"/>
    </source>
</evidence>
<evidence type="ECO:0000256" key="1">
    <source>
        <dbReference type="ARBA" id="ARBA00023015"/>
    </source>
</evidence>
<evidence type="ECO:0000313" key="5">
    <source>
        <dbReference type="EMBL" id="MPL98238.1"/>
    </source>
</evidence>
<sequence length="140" mass="15539">MAKLKEEPALEFSLDVKSGVPFYKQIIFQVEMAIADGRLEKGAQLPTVRSLAVDLSINPNTVARAYAEMEIRNIVVTQQGSGTFISDKKVTLDAIERERILSQITKEYLTKASSYGFTLEEIQQVIEDLGAEAQKKEGTV</sequence>
<dbReference type="PROSITE" id="PS50949">
    <property type="entry name" value="HTH_GNTR"/>
    <property type="match status" value="1"/>
</dbReference>
<accession>A0A644W3T0</accession>
<dbReference type="PANTHER" id="PTHR38445:SF9">
    <property type="entry name" value="HTH-TYPE TRANSCRIPTIONAL REPRESSOR YTRA"/>
    <property type="match status" value="1"/>
</dbReference>
<dbReference type="InterPro" id="IPR036388">
    <property type="entry name" value="WH-like_DNA-bd_sf"/>
</dbReference>
<dbReference type="PANTHER" id="PTHR38445">
    <property type="entry name" value="HTH-TYPE TRANSCRIPTIONAL REPRESSOR YTRA"/>
    <property type="match status" value="1"/>
</dbReference>
<dbReference type="EMBL" id="VSSQ01000597">
    <property type="protein sequence ID" value="MPL98238.1"/>
    <property type="molecule type" value="Genomic_DNA"/>
</dbReference>
<dbReference type="InterPro" id="IPR000524">
    <property type="entry name" value="Tscrpt_reg_HTH_GntR"/>
</dbReference>
<evidence type="ECO:0000256" key="2">
    <source>
        <dbReference type="ARBA" id="ARBA00023125"/>
    </source>
</evidence>
<keyword evidence="2" id="KW-0238">DNA-binding</keyword>
<dbReference type="GO" id="GO:0003677">
    <property type="term" value="F:DNA binding"/>
    <property type="evidence" value="ECO:0007669"/>
    <property type="project" value="UniProtKB-KW"/>
</dbReference>
<dbReference type="AlphaFoldDB" id="A0A644W3T0"/>